<dbReference type="OrthoDB" id="3506906at2759"/>
<dbReference type="Proteomes" id="UP000799324">
    <property type="component" value="Unassembled WGS sequence"/>
</dbReference>
<dbReference type="AlphaFoldDB" id="A0A6A6TEQ5"/>
<reference evidence="1" key="1">
    <citation type="journal article" date="2020" name="Stud. Mycol.">
        <title>101 Dothideomycetes genomes: a test case for predicting lifestyles and emergence of pathogens.</title>
        <authorList>
            <person name="Haridas S."/>
            <person name="Albert R."/>
            <person name="Binder M."/>
            <person name="Bloem J."/>
            <person name="Labutti K."/>
            <person name="Salamov A."/>
            <person name="Andreopoulos B."/>
            <person name="Baker S."/>
            <person name="Barry K."/>
            <person name="Bills G."/>
            <person name="Bluhm B."/>
            <person name="Cannon C."/>
            <person name="Castanera R."/>
            <person name="Culley D."/>
            <person name="Daum C."/>
            <person name="Ezra D."/>
            <person name="Gonzalez J."/>
            <person name="Henrissat B."/>
            <person name="Kuo A."/>
            <person name="Liang C."/>
            <person name="Lipzen A."/>
            <person name="Lutzoni F."/>
            <person name="Magnuson J."/>
            <person name="Mondo S."/>
            <person name="Nolan M."/>
            <person name="Ohm R."/>
            <person name="Pangilinan J."/>
            <person name="Park H.-J."/>
            <person name="Ramirez L."/>
            <person name="Alfaro M."/>
            <person name="Sun H."/>
            <person name="Tritt A."/>
            <person name="Yoshinaga Y."/>
            <person name="Zwiers L.-H."/>
            <person name="Turgeon B."/>
            <person name="Goodwin S."/>
            <person name="Spatafora J."/>
            <person name="Crous P."/>
            <person name="Grigoriev I."/>
        </authorList>
    </citation>
    <scope>NUCLEOTIDE SEQUENCE</scope>
    <source>
        <strain evidence="1">CBS 122681</strain>
    </source>
</reference>
<keyword evidence="2" id="KW-1185">Reference proteome</keyword>
<sequence>MTSTLGNDFSLSSRFFKSRGGSAPSAADYLTDAKQVTQLSAVIGNGAHDSALQINGHVADKINNLNFKYLIIPCHCEVVRAVASTKLDPLLPAPPVMKSRLPVSVKRSPYLNTVGPAEISTLRKGKRNITVSSKVAAQPVSFCVIFPRRVQDNFISLPIVKRLGLKIQSDTAVASSILWDSKCFSSNGEFVDLSLSMPGSTRSIARRFHVVEDCPFDMILGAATTEPLG</sequence>
<accession>A0A6A6TEQ5</accession>
<dbReference type="CDD" id="cd00303">
    <property type="entry name" value="retropepsin_like"/>
    <property type="match status" value="1"/>
</dbReference>
<gene>
    <name evidence="1" type="ORF">K491DRAFT_677293</name>
</gene>
<evidence type="ECO:0000313" key="2">
    <source>
        <dbReference type="Proteomes" id="UP000799324"/>
    </source>
</evidence>
<organism evidence="1 2">
    <name type="scientific">Lophiostoma macrostomum CBS 122681</name>
    <dbReference type="NCBI Taxonomy" id="1314788"/>
    <lineage>
        <taxon>Eukaryota</taxon>
        <taxon>Fungi</taxon>
        <taxon>Dikarya</taxon>
        <taxon>Ascomycota</taxon>
        <taxon>Pezizomycotina</taxon>
        <taxon>Dothideomycetes</taxon>
        <taxon>Pleosporomycetidae</taxon>
        <taxon>Pleosporales</taxon>
        <taxon>Lophiostomataceae</taxon>
        <taxon>Lophiostoma</taxon>
    </lineage>
</organism>
<evidence type="ECO:0000313" key="1">
    <source>
        <dbReference type="EMBL" id="KAF2657478.1"/>
    </source>
</evidence>
<protein>
    <submittedName>
        <fullName evidence="1">Uncharacterized protein</fullName>
    </submittedName>
</protein>
<name>A0A6A6TEQ5_9PLEO</name>
<dbReference type="EMBL" id="MU004325">
    <property type="protein sequence ID" value="KAF2657478.1"/>
    <property type="molecule type" value="Genomic_DNA"/>
</dbReference>
<proteinExistence type="predicted"/>